<comment type="subcellular location">
    <subcellularLocation>
        <location evidence="6">Endomembrane system</location>
        <topology evidence="6">Single-pass membrane protein</topology>
    </subcellularLocation>
    <subcellularLocation>
        <location evidence="1">Nucleus membrane</location>
    </subcellularLocation>
</comment>
<organism evidence="7 8">
    <name type="scientific">Aspergillus pseudoustus</name>
    <dbReference type="NCBI Taxonomy" id="1810923"/>
    <lineage>
        <taxon>Eukaryota</taxon>
        <taxon>Fungi</taxon>
        <taxon>Dikarya</taxon>
        <taxon>Ascomycota</taxon>
        <taxon>Pezizomycotina</taxon>
        <taxon>Eurotiomycetes</taxon>
        <taxon>Eurotiomycetidae</taxon>
        <taxon>Eurotiales</taxon>
        <taxon>Aspergillaceae</taxon>
        <taxon>Aspergillus</taxon>
        <taxon>Aspergillus subgen. Nidulantes</taxon>
    </lineage>
</organism>
<keyword evidence="3" id="KW-1133">Transmembrane helix</keyword>
<keyword evidence="5" id="KW-0539">Nucleus</keyword>
<protein>
    <submittedName>
        <fullName evidence="7">Uncharacterized protein</fullName>
    </submittedName>
</protein>
<accession>A0ABR4JJ34</accession>
<keyword evidence="2" id="KW-0812">Transmembrane</keyword>
<sequence length="235" mass="26124">MENYMFNRANPSLGATKRQTEIYTRGHIARSSHHRPNFLVIYSGITDFLSPAKGNSSQLTSYDPSCVLFHVFSNGGVRVFSNLACAAGHGSDGPTPAKPLCTRLVIYSAPGRLTFNETMRAVNSALPRGQPVVKWPLCTILAVYLRINKTRGWPDPLEHTAKSLNDVSVLGKKSSRCYFYSKKDGVVLDAFVDEHATEAWDKRLGVVEMELFEKSAHVRHVVEDPGRYRGTIARP</sequence>
<dbReference type="Pfam" id="PF05705">
    <property type="entry name" value="DUF829"/>
    <property type="match status" value="1"/>
</dbReference>
<proteinExistence type="predicted"/>
<evidence type="ECO:0000313" key="8">
    <source>
        <dbReference type="Proteomes" id="UP001610446"/>
    </source>
</evidence>
<name>A0ABR4JJ34_9EURO</name>
<evidence type="ECO:0000256" key="2">
    <source>
        <dbReference type="ARBA" id="ARBA00022692"/>
    </source>
</evidence>
<dbReference type="Proteomes" id="UP001610446">
    <property type="component" value="Unassembled WGS sequence"/>
</dbReference>
<dbReference type="EMBL" id="JBFXLU010000139">
    <property type="protein sequence ID" value="KAL2838978.1"/>
    <property type="molecule type" value="Genomic_DNA"/>
</dbReference>
<dbReference type="PANTHER" id="PTHR12265:SF30">
    <property type="entry name" value="TRANSMEMBRANE PROTEIN 53"/>
    <property type="match status" value="1"/>
</dbReference>
<evidence type="ECO:0000256" key="6">
    <source>
        <dbReference type="ARBA" id="ARBA00037847"/>
    </source>
</evidence>
<dbReference type="PANTHER" id="PTHR12265">
    <property type="entry name" value="TRANSMEMBRANE PROTEIN 53"/>
    <property type="match status" value="1"/>
</dbReference>
<evidence type="ECO:0000256" key="4">
    <source>
        <dbReference type="ARBA" id="ARBA00023136"/>
    </source>
</evidence>
<evidence type="ECO:0000313" key="7">
    <source>
        <dbReference type="EMBL" id="KAL2838978.1"/>
    </source>
</evidence>
<dbReference type="InterPro" id="IPR008547">
    <property type="entry name" value="DUF829_TMEM53"/>
</dbReference>
<reference evidence="7 8" key="1">
    <citation type="submission" date="2024-07" db="EMBL/GenBank/DDBJ databases">
        <title>Section-level genome sequencing and comparative genomics of Aspergillus sections Usti and Cavernicolus.</title>
        <authorList>
            <consortium name="Lawrence Berkeley National Laboratory"/>
            <person name="Nybo J.L."/>
            <person name="Vesth T.C."/>
            <person name="Theobald S."/>
            <person name="Frisvad J.C."/>
            <person name="Larsen T.O."/>
            <person name="Kjaerboelling I."/>
            <person name="Rothschild-Mancinelli K."/>
            <person name="Lyhne E.K."/>
            <person name="Kogle M.E."/>
            <person name="Barry K."/>
            <person name="Clum A."/>
            <person name="Na H."/>
            <person name="Ledsgaard L."/>
            <person name="Lin J."/>
            <person name="Lipzen A."/>
            <person name="Kuo A."/>
            <person name="Riley R."/>
            <person name="Mondo S."/>
            <person name="Labutti K."/>
            <person name="Haridas S."/>
            <person name="Pangalinan J."/>
            <person name="Salamov A.A."/>
            <person name="Simmons B.A."/>
            <person name="Magnuson J.K."/>
            <person name="Chen J."/>
            <person name="Drula E."/>
            <person name="Henrissat B."/>
            <person name="Wiebenga A."/>
            <person name="Lubbers R.J."/>
            <person name="Gomes A.C."/>
            <person name="Makela M.R."/>
            <person name="Stajich J."/>
            <person name="Grigoriev I.V."/>
            <person name="Mortensen U.H."/>
            <person name="De Vries R.P."/>
            <person name="Baker S.E."/>
            <person name="Andersen M.R."/>
        </authorList>
    </citation>
    <scope>NUCLEOTIDE SEQUENCE [LARGE SCALE GENOMIC DNA]</scope>
    <source>
        <strain evidence="7 8">CBS 123904</strain>
    </source>
</reference>
<evidence type="ECO:0000256" key="1">
    <source>
        <dbReference type="ARBA" id="ARBA00004126"/>
    </source>
</evidence>
<gene>
    <name evidence="7" type="ORF">BJY01DRAFT_257877</name>
</gene>
<keyword evidence="4" id="KW-0472">Membrane</keyword>
<keyword evidence="8" id="KW-1185">Reference proteome</keyword>
<comment type="caution">
    <text evidence="7">The sequence shown here is derived from an EMBL/GenBank/DDBJ whole genome shotgun (WGS) entry which is preliminary data.</text>
</comment>
<evidence type="ECO:0000256" key="5">
    <source>
        <dbReference type="ARBA" id="ARBA00023242"/>
    </source>
</evidence>
<evidence type="ECO:0000256" key="3">
    <source>
        <dbReference type="ARBA" id="ARBA00022989"/>
    </source>
</evidence>